<protein>
    <recommendedName>
        <fullName evidence="2">DUF4760 domain-containing protein</fullName>
    </recommendedName>
</protein>
<dbReference type="AlphaFoldDB" id="A0AAT9JYG0"/>
<name>A0AAT9JYG0_SYNEL</name>
<proteinExistence type="predicted"/>
<evidence type="ECO:0008006" key="2">
    <source>
        <dbReference type="Google" id="ProtNLM"/>
    </source>
</evidence>
<reference evidence="1" key="1">
    <citation type="submission" date="2024-01" db="EMBL/GenBank/DDBJ databases">
        <title>Synechococcus elongatus PCC 11802, a close yet different native of Synechococcus elongatus PCC 11801.</title>
        <authorList>
            <person name="Jaiswal D."/>
            <person name="Sengupta A."/>
            <person name="Sengupta S."/>
            <person name="Pakrasi H.B."/>
            <person name="Wangikar P."/>
        </authorList>
    </citation>
    <scope>NUCLEOTIDE SEQUENCE</scope>
    <source>
        <strain evidence="1">PCC 11802</strain>
    </source>
</reference>
<evidence type="ECO:0000313" key="1">
    <source>
        <dbReference type="EMBL" id="QFZ93351.2"/>
    </source>
</evidence>
<accession>A0AAT9JYG0</accession>
<gene>
    <name evidence="1" type="ORF">EKO22_09995</name>
</gene>
<dbReference type="RefSeq" id="WP_208678431.1">
    <property type="nucleotide sequence ID" value="NZ_CP034671.2"/>
</dbReference>
<sequence>MNWLELVRLIPPAVIAGFAFVQWRTSRTNLRLGIYQRRFQIYESFLMFYQILTAGEVTEESQYKAIHRKFIAAKQEAKYLFGKNNKIYEYLEKVHIKSFHIKGFHDQALHGTLTNEQKAELHKNVLANLQELQHIHEQIEHLLEKYLDFSEIQ</sequence>
<dbReference type="EMBL" id="CP034671">
    <property type="protein sequence ID" value="QFZ93351.2"/>
    <property type="molecule type" value="Genomic_DNA"/>
</dbReference>
<organism evidence="1">
    <name type="scientific">Synechococcus elongatus PCC 11802</name>
    <dbReference type="NCBI Taxonomy" id="2283154"/>
    <lineage>
        <taxon>Bacteria</taxon>
        <taxon>Bacillati</taxon>
        <taxon>Cyanobacteriota</taxon>
        <taxon>Cyanophyceae</taxon>
        <taxon>Synechococcales</taxon>
        <taxon>Synechococcaceae</taxon>
        <taxon>Synechococcus</taxon>
    </lineage>
</organism>